<feature type="transmembrane region" description="Helical" evidence="1">
    <location>
        <begin position="12"/>
        <end position="32"/>
    </location>
</feature>
<proteinExistence type="predicted"/>
<dbReference type="PANTHER" id="PTHR35891:SF3">
    <property type="entry name" value="THIOL:DISULFIDE INTERCHANGE PROTEIN DSBL"/>
    <property type="match status" value="1"/>
</dbReference>
<dbReference type="InterPro" id="IPR036249">
    <property type="entry name" value="Thioredoxin-like_sf"/>
</dbReference>
<keyword evidence="4" id="KW-1185">Reference proteome</keyword>
<dbReference type="InterPro" id="IPR001853">
    <property type="entry name" value="DSBA-like_thioredoxin_dom"/>
</dbReference>
<dbReference type="Pfam" id="PF01323">
    <property type="entry name" value="DSBA"/>
    <property type="match status" value="1"/>
</dbReference>
<organism evidence="3 4">
    <name type="scientific">Intestinirhabdus alba</name>
    <dbReference type="NCBI Taxonomy" id="2899544"/>
    <lineage>
        <taxon>Bacteria</taxon>
        <taxon>Pseudomonadati</taxon>
        <taxon>Pseudomonadota</taxon>
        <taxon>Gammaproteobacteria</taxon>
        <taxon>Enterobacterales</taxon>
        <taxon>Enterobacteriaceae</taxon>
        <taxon>Intestinirhabdus</taxon>
    </lineage>
</organism>
<dbReference type="Gene3D" id="3.40.30.10">
    <property type="entry name" value="Glutaredoxin"/>
    <property type="match status" value="1"/>
</dbReference>
<dbReference type="GO" id="GO:0016491">
    <property type="term" value="F:oxidoreductase activity"/>
    <property type="evidence" value="ECO:0007669"/>
    <property type="project" value="InterPro"/>
</dbReference>
<sequence length="224" mass="25561">MVTQFKRINIIGYSLLLVIMSSLLTILFYHIFVFNTFAAADDRTQALREVTAEQVATSPITETNSIIEVLSYGCHYCAEIESNMLEFARTLPSGSTFKTIHIASDNNDGLAAWASLFATLEEMGIEDRFRDSAWNAVLARNINLADEEALTDWLNKNDIDVETFRSVRRSDAVNARLKYMKDITRHYAIDATPVFIINKRYVVAQDSDFPEFARRLRQLLSEEK</sequence>
<dbReference type="InterPro" id="IPR050824">
    <property type="entry name" value="Thiol_disulfide_DsbA"/>
</dbReference>
<gene>
    <name evidence="3" type="ORF">GJV78_12875</name>
</gene>
<dbReference type="SUPFAM" id="SSF52833">
    <property type="entry name" value="Thioredoxin-like"/>
    <property type="match status" value="1"/>
</dbReference>
<evidence type="ECO:0000313" key="3">
    <source>
        <dbReference type="EMBL" id="MTH47131.1"/>
    </source>
</evidence>
<keyword evidence="1" id="KW-0812">Transmembrane</keyword>
<dbReference type="OrthoDB" id="9784896at2"/>
<dbReference type="PANTHER" id="PTHR35891">
    <property type="entry name" value="THIOL:DISULFIDE INTERCHANGE PROTEIN DSBA"/>
    <property type="match status" value="1"/>
</dbReference>
<keyword evidence="1" id="KW-1133">Transmembrane helix</keyword>
<keyword evidence="1" id="KW-0472">Membrane</keyword>
<dbReference type="EMBL" id="WMJZ01000016">
    <property type="protein sequence ID" value="MTH47131.1"/>
    <property type="molecule type" value="Genomic_DNA"/>
</dbReference>
<name>A0A6L6IJX0_9ENTR</name>
<comment type="caution">
    <text evidence="3">The sequence shown here is derived from an EMBL/GenBank/DDBJ whole genome shotgun (WGS) entry which is preliminary data.</text>
</comment>
<evidence type="ECO:0000259" key="2">
    <source>
        <dbReference type="Pfam" id="PF01323"/>
    </source>
</evidence>
<evidence type="ECO:0000256" key="1">
    <source>
        <dbReference type="SAM" id="Phobius"/>
    </source>
</evidence>
<accession>A0A6L6IJX0</accession>
<dbReference type="Proteomes" id="UP000477739">
    <property type="component" value="Unassembled WGS sequence"/>
</dbReference>
<reference evidence="3 4" key="1">
    <citation type="submission" date="2019-11" db="EMBL/GenBank/DDBJ databases">
        <title>Escherichia alba sp. nov. isolated from the gut of plastic-eating superworms Zophobas atratus.</title>
        <authorList>
            <person name="Yang Y."/>
        </authorList>
    </citation>
    <scope>NUCLEOTIDE SEQUENCE [LARGE SCALE GENOMIC DNA]</scope>
    <source>
        <strain evidence="4">BIT-B35</strain>
    </source>
</reference>
<dbReference type="AlphaFoldDB" id="A0A6L6IJX0"/>
<feature type="domain" description="DSBA-like thioredoxin" evidence="2">
    <location>
        <begin position="98"/>
        <end position="209"/>
    </location>
</feature>
<protein>
    <submittedName>
        <fullName evidence="3">Thioredoxin domain-containing protein</fullName>
    </submittedName>
</protein>
<dbReference type="RefSeq" id="WP_155108732.1">
    <property type="nucleotide sequence ID" value="NZ_WMJZ01000016.1"/>
</dbReference>
<evidence type="ECO:0000313" key="4">
    <source>
        <dbReference type="Proteomes" id="UP000477739"/>
    </source>
</evidence>